<protein>
    <submittedName>
        <fullName evidence="8">ABC transporter ATP-binding protein</fullName>
    </submittedName>
</protein>
<evidence type="ECO:0000313" key="8">
    <source>
        <dbReference type="EMBL" id="MER9407102.1"/>
    </source>
</evidence>
<evidence type="ECO:0000256" key="4">
    <source>
        <dbReference type="ARBA" id="ARBA00022840"/>
    </source>
</evidence>
<dbReference type="InterPro" id="IPR003439">
    <property type="entry name" value="ABC_transporter-like_ATP-bd"/>
</dbReference>
<dbReference type="SUPFAM" id="SSF52540">
    <property type="entry name" value="P-loop containing nucleoside triphosphate hydrolases"/>
    <property type="match status" value="1"/>
</dbReference>
<keyword evidence="3" id="KW-0547">Nucleotide-binding</keyword>
<keyword evidence="4 8" id="KW-0067">ATP-binding</keyword>
<keyword evidence="6" id="KW-0406">Ion transport</keyword>
<gene>
    <name evidence="8" type="ORF">NKI36_24005</name>
</gene>
<evidence type="ECO:0000256" key="5">
    <source>
        <dbReference type="ARBA" id="ARBA00022906"/>
    </source>
</evidence>
<reference evidence="8 9" key="1">
    <citation type="journal article" date="2024" name="Proc. Natl. Acad. Sci. U.S.A.">
        <title>The evolutionary genomics of adaptation to stress in wild rhizobium bacteria.</title>
        <authorList>
            <person name="Kehlet-Delgado H."/>
            <person name="Montoya A.P."/>
            <person name="Jensen K.T."/>
            <person name="Wendlandt C.E."/>
            <person name="Dexheimer C."/>
            <person name="Roberts M."/>
            <person name="Torres Martinez L."/>
            <person name="Friesen M.L."/>
            <person name="Griffitts J.S."/>
            <person name="Porter S.S."/>
        </authorList>
    </citation>
    <scope>NUCLEOTIDE SEQUENCE [LARGE SCALE GENOMIC DNA]</scope>
    <source>
        <strain evidence="8 9">M0641</strain>
    </source>
</reference>
<name>A0ABV1Z4T8_9HYPH</name>
<evidence type="ECO:0000256" key="1">
    <source>
        <dbReference type="ARBA" id="ARBA00005417"/>
    </source>
</evidence>
<dbReference type="SMART" id="SM00382">
    <property type="entry name" value="AAA"/>
    <property type="match status" value="1"/>
</dbReference>
<evidence type="ECO:0000313" key="9">
    <source>
        <dbReference type="Proteomes" id="UP001433071"/>
    </source>
</evidence>
<evidence type="ECO:0000256" key="6">
    <source>
        <dbReference type="ARBA" id="ARBA00023065"/>
    </source>
</evidence>
<dbReference type="Pfam" id="PF00005">
    <property type="entry name" value="ABC_tran"/>
    <property type="match status" value="1"/>
</dbReference>
<dbReference type="GO" id="GO:0005524">
    <property type="term" value="F:ATP binding"/>
    <property type="evidence" value="ECO:0007669"/>
    <property type="project" value="UniProtKB-KW"/>
</dbReference>
<dbReference type="EMBL" id="JAMYQB010000022">
    <property type="protein sequence ID" value="MER9407102.1"/>
    <property type="molecule type" value="Genomic_DNA"/>
</dbReference>
<dbReference type="PANTHER" id="PTHR42734:SF17">
    <property type="entry name" value="METAL TRANSPORT SYSTEM ATP-BINDING PROTEIN TM_0124-RELATED"/>
    <property type="match status" value="1"/>
</dbReference>
<dbReference type="RefSeq" id="WP_352560723.1">
    <property type="nucleotide sequence ID" value="NZ_JAMYQB010000022.1"/>
</dbReference>
<keyword evidence="9" id="KW-1185">Reference proteome</keyword>
<comment type="similarity">
    <text evidence="1">Belongs to the ABC transporter superfamily.</text>
</comment>
<keyword evidence="5" id="KW-0864">Zinc transport</keyword>
<dbReference type="PROSITE" id="PS00211">
    <property type="entry name" value="ABC_TRANSPORTER_1"/>
    <property type="match status" value="1"/>
</dbReference>
<dbReference type="CDD" id="cd03235">
    <property type="entry name" value="ABC_Metallic_Cations"/>
    <property type="match status" value="1"/>
</dbReference>
<dbReference type="InterPro" id="IPR027417">
    <property type="entry name" value="P-loop_NTPase"/>
</dbReference>
<dbReference type="InterPro" id="IPR050153">
    <property type="entry name" value="Metal_Ion_Import_ABC"/>
</dbReference>
<organism evidence="8 9">
    <name type="scientific">Mesorhizobium caraganae</name>
    <dbReference type="NCBI Taxonomy" id="483206"/>
    <lineage>
        <taxon>Bacteria</taxon>
        <taxon>Pseudomonadati</taxon>
        <taxon>Pseudomonadota</taxon>
        <taxon>Alphaproteobacteria</taxon>
        <taxon>Hyphomicrobiales</taxon>
        <taxon>Phyllobacteriaceae</taxon>
        <taxon>Mesorhizobium</taxon>
    </lineage>
</organism>
<evidence type="ECO:0000256" key="2">
    <source>
        <dbReference type="ARBA" id="ARBA00022448"/>
    </source>
</evidence>
<evidence type="ECO:0000259" key="7">
    <source>
        <dbReference type="PROSITE" id="PS50893"/>
    </source>
</evidence>
<keyword evidence="5" id="KW-0862">Zinc</keyword>
<feature type="domain" description="ABC transporter" evidence="7">
    <location>
        <begin position="4"/>
        <end position="237"/>
    </location>
</feature>
<dbReference type="PROSITE" id="PS50893">
    <property type="entry name" value="ABC_TRANSPORTER_2"/>
    <property type="match status" value="1"/>
</dbReference>
<dbReference type="Proteomes" id="UP001433071">
    <property type="component" value="Unassembled WGS sequence"/>
</dbReference>
<accession>A0ABV1Z4T8</accession>
<dbReference type="InterPro" id="IPR003593">
    <property type="entry name" value="AAA+_ATPase"/>
</dbReference>
<sequence>MNAIEFDKVTLTYGGRRVLSDVSFSIPQGAFIGLLGANGAGKTTMLRAILGLIKPAGGAISVLGKPPTRGNAAIGYMPQARRALGDVGISGLDFVLSAVGGHRWGWPIPSSAEKEAAWKALEAIGATDLARRPLGELSGGERQRILIAQSLIGDPQMLLLDEPLISLDAAHQRAIIELVHEIGERLGIAVLFCSHEINPLLRAVDRVLYLGNGKAAIGSVDEVISGPVLSKLYGTHINVVRVAGRIFVMADDVELESGAHVHDL</sequence>
<dbReference type="Gene3D" id="3.40.50.300">
    <property type="entry name" value="P-loop containing nucleotide triphosphate hydrolases"/>
    <property type="match status" value="1"/>
</dbReference>
<comment type="caution">
    <text evidence="8">The sequence shown here is derived from an EMBL/GenBank/DDBJ whole genome shotgun (WGS) entry which is preliminary data.</text>
</comment>
<keyword evidence="2" id="KW-0813">Transport</keyword>
<proteinExistence type="inferred from homology"/>
<dbReference type="PANTHER" id="PTHR42734">
    <property type="entry name" value="METAL TRANSPORT SYSTEM ATP-BINDING PROTEIN TM_0124-RELATED"/>
    <property type="match status" value="1"/>
</dbReference>
<evidence type="ECO:0000256" key="3">
    <source>
        <dbReference type="ARBA" id="ARBA00022741"/>
    </source>
</evidence>
<dbReference type="InterPro" id="IPR017871">
    <property type="entry name" value="ABC_transporter-like_CS"/>
</dbReference>